<dbReference type="OrthoDB" id="2675751at2759"/>
<evidence type="ECO:0000313" key="2">
    <source>
        <dbReference type="EMBL" id="KAG1771092.1"/>
    </source>
</evidence>
<accession>A0A9P6ZM88</accession>
<dbReference type="Proteomes" id="UP000714275">
    <property type="component" value="Unassembled WGS sequence"/>
</dbReference>
<dbReference type="AlphaFoldDB" id="A0A9P6ZM88"/>
<evidence type="ECO:0008006" key="4">
    <source>
        <dbReference type="Google" id="ProtNLM"/>
    </source>
</evidence>
<comment type="caution">
    <text evidence="2">The sequence shown here is derived from an EMBL/GenBank/DDBJ whole genome shotgun (WGS) entry which is preliminary data.</text>
</comment>
<name>A0A9P6ZM88_9AGAM</name>
<feature type="region of interest" description="Disordered" evidence="1">
    <location>
        <begin position="39"/>
        <end position="64"/>
    </location>
</feature>
<reference evidence="2" key="1">
    <citation type="journal article" date="2020" name="New Phytol.">
        <title>Comparative genomics reveals dynamic genome evolution in host specialist ectomycorrhizal fungi.</title>
        <authorList>
            <person name="Lofgren L.A."/>
            <person name="Nguyen N.H."/>
            <person name="Vilgalys R."/>
            <person name="Ruytinx J."/>
            <person name="Liao H.L."/>
            <person name="Branco S."/>
            <person name="Kuo A."/>
            <person name="LaButti K."/>
            <person name="Lipzen A."/>
            <person name="Andreopoulos W."/>
            <person name="Pangilinan J."/>
            <person name="Riley R."/>
            <person name="Hundley H."/>
            <person name="Na H."/>
            <person name="Barry K."/>
            <person name="Grigoriev I.V."/>
            <person name="Stajich J.E."/>
            <person name="Kennedy P.G."/>
        </authorList>
    </citation>
    <scope>NUCLEOTIDE SEQUENCE</scope>
    <source>
        <strain evidence="2">DOB743</strain>
    </source>
</reference>
<organism evidence="2 3">
    <name type="scientific">Suillus placidus</name>
    <dbReference type="NCBI Taxonomy" id="48579"/>
    <lineage>
        <taxon>Eukaryota</taxon>
        <taxon>Fungi</taxon>
        <taxon>Dikarya</taxon>
        <taxon>Basidiomycota</taxon>
        <taxon>Agaricomycotina</taxon>
        <taxon>Agaricomycetes</taxon>
        <taxon>Agaricomycetidae</taxon>
        <taxon>Boletales</taxon>
        <taxon>Suillineae</taxon>
        <taxon>Suillaceae</taxon>
        <taxon>Suillus</taxon>
    </lineage>
</organism>
<gene>
    <name evidence="2" type="ORF">EV702DRAFT_1049122</name>
</gene>
<evidence type="ECO:0000313" key="3">
    <source>
        <dbReference type="Proteomes" id="UP000714275"/>
    </source>
</evidence>
<sequence length="660" mass="73297">MSVSAFTHASSITNEHFLASMHPPPVIATSYGHRAGPNVTIPSSWHRGDAHVQQSRSAAYPSGLHGHDARPAAYSVGLPGYSANHAMYGAERERWAKQAYSTPPAETISLEISAVHEGGNKRKGGRGVSFGNICEGKKDIDAQIDAPQLIALALETVRPKISAFALGFPWREEEFIVRDGGWVDLSTHPPNFAYFYKQCVQPSRTKGPCTSVFKTKQFQLSVVVPMSQWDEYESWLEKIEEVQENRDFRPHTRSVMAPPSPSEDHTDHFKSIRTVASTSSGSTSFHQPLFNPPLAESSNTATESTRTVATSSGAEFSKAAVSSGPSFKRTFECDSMPDILLSSPPHKKSAPAFKSPDREHLREALQFGGAADLDVQQAHPTMLETELGSRPQQNVAVKRPFYKNYPQVGNGTGYPRVQMWRDELYRVMLETCTIHISPNSARMKDYTSEYSKPAKYPRVTRAIPYPPGSSNAPNNFTIGRYAIKDEMTKLFREANVLYWAGSLLQFAYDFIDHCLYCSSEPPPFDIPHLRFVNAGLAVSYAQTPPTTSHQKSKANIPHSGYLVEELISGDFLKYIHNMDCQPMLDPDEPGYEIAEFLACTQHIQLSGTVNGGKDMFGDGNIEVSVSKFEKEHICNKFCRWSGFGLKSFRAEEEGSLTMDK</sequence>
<evidence type="ECO:0000256" key="1">
    <source>
        <dbReference type="SAM" id="MobiDB-lite"/>
    </source>
</evidence>
<dbReference type="EMBL" id="JABBWD010000061">
    <property type="protein sequence ID" value="KAG1771092.1"/>
    <property type="molecule type" value="Genomic_DNA"/>
</dbReference>
<proteinExistence type="predicted"/>
<protein>
    <recommendedName>
        <fullName evidence="4">Alpha-type protein kinase domain-containing protein</fullName>
    </recommendedName>
</protein>
<keyword evidence="3" id="KW-1185">Reference proteome</keyword>